<keyword evidence="5" id="KW-0175">Coiled coil</keyword>
<dbReference type="InterPro" id="IPR005828">
    <property type="entry name" value="MFS_sugar_transport-like"/>
</dbReference>
<dbReference type="SUPFAM" id="SSF103473">
    <property type="entry name" value="MFS general substrate transporter"/>
    <property type="match status" value="1"/>
</dbReference>
<evidence type="ECO:0000256" key="2">
    <source>
        <dbReference type="ARBA" id="ARBA00022692"/>
    </source>
</evidence>
<dbReference type="EMBL" id="RBVV01000035">
    <property type="protein sequence ID" value="RNJ57759.1"/>
    <property type="molecule type" value="Genomic_DNA"/>
</dbReference>
<evidence type="ECO:0000256" key="1">
    <source>
        <dbReference type="ARBA" id="ARBA00004141"/>
    </source>
</evidence>
<evidence type="ECO:0000313" key="8">
    <source>
        <dbReference type="Proteomes" id="UP000267145"/>
    </source>
</evidence>
<reference evidence="7 8" key="1">
    <citation type="submission" date="2018-10" db="EMBL/GenBank/DDBJ databases">
        <title>Genome sequence of Verticillium nonalfalfae VnAa140.</title>
        <authorList>
            <person name="Stajich J.E."/>
            <person name="Kasson M.T."/>
        </authorList>
    </citation>
    <scope>NUCLEOTIDE SEQUENCE [LARGE SCALE GENOMIC DNA]</scope>
    <source>
        <strain evidence="7 8">VnAa140</strain>
    </source>
</reference>
<dbReference type="PANTHER" id="PTHR48022">
    <property type="entry name" value="PLASTIDIC GLUCOSE TRANSPORTER 4"/>
    <property type="match status" value="1"/>
</dbReference>
<keyword evidence="2 6" id="KW-0812">Transmembrane</keyword>
<dbReference type="GO" id="GO:0005351">
    <property type="term" value="F:carbohydrate:proton symporter activity"/>
    <property type="evidence" value="ECO:0007669"/>
    <property type="project" value="TreeGrafter"/>
</dbReference>
<dbReference type="InterPro" id="IPR036259">
    <property type="entry name" value="MFS_trans_sf"/>
</dbReference>
<feature type="transmembrane region" description="Helical" evidence="6">
    <location>
        <begin position="79"/>
        <end position="100"/>
    </location>
</feature>
<protein>
    <recommendedName>
        <fullName evidence="9">Major facilitator superfamily (MFS) profile domain-containing protein</fullName>
    </recommendedName>
</protein>
<dbReference type="PANTHER" id="PTHR48022:SF41">
    <property type="entry name" value="MAJOR FACILITATOR SUPERFAMILY (MFS) PROFILE DOMAIN-CONTAINING PROTEIN"/>
    <property type="match status" value="1"/>
</dbReference>
<evidence type="ECO:0000313" key="7">
    <source>
        <dbReference type="EMBL" id="RNJ57759.1"/>
    </source>
</evidence>
<feature type="coiled-coil region" evidence="5">
    <location>
        <begin position="40"/>
        <end position="67"/>
    </location>
</feature>
<proteinExistence type="predicted"/>
<name>A0A3M9YBC9_9PEZI</name>
<sequence>MTAQPDFRQVAGAFTTLAEQSALLPNLPALDGGTQILAALERLQQGMTRLERRFDALEDRFGALEVRLDADDRLRAKTLGLGFAVNAFMMWAFNFVVPYMFNADQGDLGGKIGLLFAGFCVVGFVVSFFEIPETKDITYGRINELFQTRTPARKFRAMAVSYEAEDAAATGAA</sequence>
<evidence type="ECO:0008006" key="9">
    <source>
        <dbReference type="Google" id="ProtNLM"/>
    </source>
</evidence>
<evidence type="ECO:0000256" key="6">
    <source>
        <dbReference type="SAM" id="Phobius"/>
    </source>
</evidence>
<dbReference type="GeneID" id="39609241"/>
<evidence type="ECO:0000256" key="3">
    <source>
        <dbReference type="ARBA" id="ARBA00022989"/>
    </source>
</evidence>
<keyword evidence="4 6" id="KW-0472">Membrane</keyword>
<dbReference type="Proteomes" id="UP000267145">
    <property type="component" value="Unassembled WGS sequence"/>
</dbReference>
<evidence type="ECO:0000256" key="4">
    <source>
        <dbReference type="ARBA" id="ARBA00023136"/>
    </source>
</evidence>
<evidence type="ECO:0000256" key="5">
    <source>
        <dbReference type="SAM" id="Coils"/>
    </source>
</evidence>
<comment type="subcellular location">
    <subcellularLocation>
        <location evidence="1">Membrane</location>
        <topology evidence="1">Multi-pass membrane protein</topology>
    </subcellularLocation>
</comment>
<comment type="caution">
    <text evidence="7">The sequence shown here is derived from an EMBL/GenBank/DDBJ whole genome shotgun (WGS) entry which is preliminary data.</text>
</comment>
<organism evidence="7 8">
    <name type="scientific">Verticillium nonalfalfae</name>
    <dbReference type="NCBI Taxonomy" id="1051616"/>
    <lineage>
        <taxon>Eukaryota</taxon>
        <taxon>Fungi</taxon>
        <taxon>Dikarya</taxon>
        <taxon>Ascomycota</taxon>
        <taxon>Pezizomycotina</taxon>
        <taxon>Sordariomycetes</taxon>
        <taxon>Hypocreomycetidae</taxon>
        <taxon>Glomerellales</taxon>
        <taxon>Plectosphaerellaceae</taxon>
        <taxon>Verticillium</taxon>
    </lineage>
</organism>
<accession>A0A3M9YBC9</accession>
<keyword evidence="3 6" id="KW-1133">Transmembrane helix</keyword>
<dbReference type="InterPro" id="IPR050360">
    <property type="entry name" value="MFS_Sugar_Transporters"/>
</dbReference>
<dbReference type="GO" id="GO:0016020">
    <property type="term" value="C:membrane"/>
    <property type="evidence" value="ECO:0007669"/>
    <property type="project" value="UniProtKB-SubCell"/>
</dbReference>
<dbReference type="RefSeq" id="XP_028495917.1">
    <property type="nucleotide sequence ID" value="XM_028639702.1"/>
</dbReference>
<dbReference type="AlphaFoldDB" id="A0A3M9YBC9"/>
<gene>
    <name evidence="7" type="ORF">D7B24_005552</name>
</gene>
<dbReference type="Pfam" id="PF00083">
    <property type="entry name" value="Sugar_tr"/>
    <property type="match status" value="1"/>
</dbReference>
<dbReference type="Gene3D" id="1.20.1250.20">
    <property type="entry name" value="MFS general substrate transporter like domains"/>
    <property type="match status" value="1"/>
</dbReference>
<feature type="transmembrane region" description="Helical" evidence="6">
    <location>
        <begin position="112"/>
        <end position="131"/>
    </location>
</feature>
<keyword evidence="8" id="KW-1185">Reference proteome</keyword>